<keyword evidence="2" id="KW-1185">Reference proteome</keyword>
<name>T0J383_9SPHN</name>
<comment type="caution">
    <text evidence="1">The sequence shown here is derived from an EMBL/GenBank/DDBJ whole genome shotgun (WGS) entry which is preliminary data.</text>
</comment>
<sequence>MAGMPIAQFLIRTFQSVIRRLLSRFETRFAERTAQNGDRSFHRFSVPGRGCALNRL</sequence>
<accession>T0J383</accession>
<reference evidence="1 2" key="1">
    <citation type="journal article" date="2013" name="Genome Announc.">
        <title>Draft Genome Sequence of Sphingobium ummariense Strain RL-3, a Hexachlorocyclohexane-Degrading Bacterium.</title>
        <authorList>
            <person name="Kohli P."/>
            <person name="Dua A."/>
            <person name="Sangwan N."/>
            <person name="Oldach P."/>
            <person name="Khurana J.P."/>
            <person name="Lal R."/>
        </authorList>
    </citation>
    <scope>NUCLEOTIDE SEQUENCE [LARGE SCALE GENOMIC DNA]</scope>
    <source>
        <strain evidence="1 2">RL-3</strain>
    </source>
</reference>
<organism evidence="1 2">
    <name type="scientific">Sphingobium ummariense RL-3</name>
    <dbReference type="NCBI Taxonomy" id="1346791"/>
    <lineage>
        <taxon>Bacteria</taxon>
        <taxon>Pseudomonadati</taxon>
        <taxon>Pseudomonadota</taxon>
        <taxon>Alphaproteobacteria</taxon>
        <taxon>Sphingomonadales</taxon>
        <taxon>Sphingomonadaceae</taxon>
        <taxon>Sphingobium</taxon>
    </lineage>
</organism>
<proteinExistence type="predicted"/>
<dbReference type="EMBL" id="AUWY01000106">
    <property type="protein sequence ID" value="EQB31287.1"/>
    <property type="molecule type" value="Genomic_DNA"/>
</dbReference>
<dbReference type="AlphaFoldDB" id="T0J383"/>
<evidence type="ECO:0000313" key="2">
    <source>
        <dbReference type="Proteomes" id="UP000015523"/>
    </source>
</evidence>
<evidence type="ECO:0000313" key="1">
    <source>
        <dbReference type="EMBL" id="EQB31287.1"/>
    </source>
</evidence>
<gene>
    <name evidence="1" type="ORF">M529_15325</name>
</gene>
<dbReference type="Proteomes" id="UP000015523">
    <property type="component" value="Unassembled WGS sequence"/>
</dbReference>
<dbReference type="PATRIC" id="fig|1346791.3.peg.2953"/>
<protein>
    <submittedName>
        <fullName evidence="1">Uncharacterized protein</fullName>
    </submittedName>
</protein>